<keyword evidence="4" id="KW-1185">Reference proteome</keyword>
<accession>A0A2P6C6K3</accession>
<comment type="caution">
    <text evidence="3">The sequence shown here is derived from an EMBL/GenBank/DDBJ whole genome shotgun (WGS) entry which is preliminary data.</text>
</comment>
<dbReference type="InterPro" id="IPR002852">
    <property type="entry name" value="UPF0251"/>
</dbReference>
<evidence type="ECO:0000256" key="1">
    <source>
        <dbReference type="ARBA" id="ARBA00009350"/>
    </source>
</evidence>
<comment type="similarity">
    <text evidence="1 2">Belongs to the UPF0251 family.</text>
</comment>
<reference evidence="3 4" key="1">
    <citation type="submission" date="2016-12" db="EMBL/GenBank/DDBJ databases">
        <title>Trade-off between light-utilization and light-protection in marine flavobacteria.</title>
        <authorList>
            <person name="Kumagai Y."/>
            <person name="Yoshizawa S."/>
            <person name="Kogure K."/>
            <person name="Iwasaki W."/>
        </authorList>
    </citation>
    <scope>NUCLEOTIDE SEQUENCE [LARGE SCALE GENOMIC DNA]</scope>
    <source>
        <strain evidence="3 4">KCTC 12100</strain>
    </source>
</reference>
<dbReference type="PANTHER" id="PTHR37478">
    <property type="match status" value="1"/>
</dbReference>
<evidence type="ECO:0000313" key="3">
    <source>
        <dbReference type="EMBL" id="PQJ68558.1"/>
    </source>
</evidence>
<gene>
    <name evidence="3" type="ORF">BTO14_10840</name>
</gene>
<protein>
    <recommendedName>
        <fullName evidence="2">UPF0251 protein BTO14_10840</fullName>
    </recommendedName>
</protein>
<evidence type="ECO:0000256" key="2">
    <source>
        <dbReference type="HAMAP-Rule" id="MF_00674"/>
    </source>
</evidence>
<dbReference type="OrthoDB" id="280278at2"/>
<dbReference type="PANTHER" id="PTHR37478:SF2">
    <property type="entry name" value="UPF0251 PROTEIN TK0562"/>
    <property type="match status" value="1"/>
</dbReference>
<name>A0A2P6C6K3_9FLAO</name>
<proteinExistence type="inferred from homology"/>
<dbReference type="HAMAP" id="MF_00674">
    <property type="entry name" value="UPF0251"/>
    <property type="match status" value="1"/>
</dbReference>
<sequence>MPRPKKKRKVEDPPKMLGFKPFGIRFCDTEHVVMQYEEYESVKLVVYDNLSQGDAAKKMNVSRPTLTRIYNSALKKIGQGFVEGKSIIIKGGNFEFEKDWYKCKTCFKLVDGVKDTAVCGDCPSDDKNELVNLND</sequence>
<dbReference type="EMBL" id="MSCK01000002">
    <property type="protein sequence ID" value="PQJ68558.1"/>
    <property type="molecule type" value="Genomic_DNA"/>
</dbReference>
<dbReference type="AlphaFoldDB" id="A0A2P6C6K3"/>
<evidence type="ECO:0000313" key="4">
    <source>
        <dbReference type="Proteomes" id="UP000247345"/>
    </source>
</evidence>
<dbReference type="Proteomes" id="UP000247345">
    <property type="component" value="Unassembled WGS sequence"/>
</dbReference>
<organism evidence="3 4">
    <name type="scientific">Polaribacter butkevichii</name>
    <dbReference type="NCBI Taxonomy" id="218490"/>
    <lineage>
        <taxon>Bacteria</taxon>
        <taxon>Pseudomonadati</taxon>
        <taxon>Bacteroidota</taxon>
        <taxon>Flavobacteriia</taxon>
        <taxon>Flavobacteriales</taxon>
        <taxon>Flavobacteriaceae</taxon>
    </lineage>
</organism>
<dbReference type="RefSeq" id="WP_105049496.1">
    <property type="nucleotide sequence ID" value="NZ_CP150661.1"/>
</dbReference>
<dbReference type="Pfam" id="PF02001">
    <property type="entry name" value="DUF134"/>
    <property type="match status" value="1"/>
</dbReference>